<dbReference type="GO" id="GO:0016787">
    <property type="term" value="F:hydrolase activity"/>
    <property type="evidence" value="ECO:0007669"/>
    <property type="project" value="UniProtKB-KW"/>
</dbReference>
<evidence type="ECO:0000313" key="4">
    <source>
        <dbReference type="Proteomes" id="UP000288812"/>
    </source>
</evidence>
<evidence type="ECO:0000259" key="2">
    <source>
        <dbReference type="PROSITE" id="PS51462"/>
    </source>
</evidence>
<accession>A0A437S805</accession>
<dbReference type="OrthoDB" id="9786032at2"/>
<proteinExistence type="predicted"/>
<sequence length="170" mass="19899">MAEFWDVYNSKGKKKNKVIKKGQPLLEGEYHLIVECWIRCGKNLYLLQKRSANKKMFPNMWYCSAGGSVHAGEEPRDGLIREVKEELGLDISKDEIKLKRIIFEESSIFYIYLVDSEVDLNSLKLQSEEVAEAKIASLEEIKELIREGKMIYLDYYDKFFKSVEKIPYLI</sequence>
<feature type="domain" description="Nudix hydrolase" evidence="2">
    <location>
        <begin position="29"/>
        <end position="158"/>
    </location>
</feature>
<comment type="caution">
    <text evidence="3">The sequence shown here is derived from an EMBL/GenBank/DDBJ whole genome shotgun (WGS) entry which is preliminary data.</text>
</comment>
<dbReference type="PROSITE" id="PS00893">
    <property type="entry name" value="NUDIX_BOX"/>
    <property type="match status" value="1"/>
</dbReference>
<reference evidence="3 4" key="1">
    <citation type="submission" date="2018-11" db="EMBL/GenBank/DDBJ databases">
        <title>Genome sequencing and assembly of Anaerosphaera sp. nov., GS7-6-2.</title>
        <authorList>
            <person name="Rettenmaier R."/>
            <person name="Liebl W."/>
            <person name="Zverlov V."/>
        </authorList>
    </citation>
    <scope>NUCLEOTIDE SEQUENCE [LARGE SCALE GENOMIC DNA]</scope>
    <source>
        <strain evidence="3 4">GS7-6-2</strain>
    </source>
</reference>
<dbReference type="CDD" id="cd04693">
    <property type="entry name" value="NUDIX_Hydrolase"/>
    <property type="match status" value="1"/>
</dbReference>
<dbReference type="Gene3D" id="3.90.79.10">
    <property type="entry name" value="Nucleoside Triphosphate Pyrophosphohydrolase"/>
    <property type="match status" value="1"/>
</dbReference>
<dbReference type="PANTHER" id="PTHR10885:SF0">
    <property type="entry name" value="ISOPENTENYL-DIPHOSPHATE DELTA-ISOMERASE"/>
    <property type="match status" value="1"/>
</dbReference>
<gene>
    <name evidence="3" type="ORF">EF514_04005</name>
</gene>
<organism evidence="3 4">
    <name type="scientific">Anaerosphaera multitolerans</name>
    <dbReference type="NCBI Taxonomy" id="2487351"/>
    <lineage>
        <taxon>Bacteria</taxon>
        <taxon>Bacillati</taxon>
        <taxon>Bacillota</taxon>
        <taxon>Tissierellia</taxon>
        <taxon>Tissierellales</taxon>
        <taxon>Peptoniphilaceae</taxon>
        <taxon>Anaerosphaera</taxon>
    </lineage>
</organism>
<keyword evidence="1" id="KW-0378">Hydrolase</keyword>
<dbReference type="InterPro" id="IPR020084">
    <property type="entry name" value="NUDIX_hydrolase_CS"/>
</dbReference>
<dbReference type="Pfam" id="PF00293">
    <property type="entry name" value="NUDIX"/>
    <property type="match status" value="1"/>
</dbReference>
<name>A0A437S805_9FIRM</name>
<protein>
    <submittedName>
        <fullName evidence="3">NUDIX domain-containing protein</fullName>
    </submittedName>
</protein>
<dbReference type="RefSeq" id="WP_127724072.1">
    <property type="nucleotide sequence ID" value="NZ_RLIH01000004.1"/>
</dbReference>
<dbReference type="EMBL" id="RLIH01000004">
    <property type="protein sequence ID" value="RVU55061.1"/>
    <property type="molecule type" value="Genomic_DNA"/>
</dbReference>
<dbReference type="PROSITE" id="PS51462">
    <property type="entry name" value="NUDIX"/>
    <property type="match status" value="1"/>
</dbReference>
<keyword evidence="4" id="KW-1185">Reference proteome</keyword>
<dbReference type="AlphaFoldDB" id="A0A437S805"/>
<dbReference type="PANTHER" id="PTHR10885">
    <property type="entry name" value="ISOPENTENYL-DIPHOSPHATE DELTA-ISOMERASE"/>
    <property type="match status" value="1"/>
</dbReference>
<dbReference type="InterPro" id="IPR000086">
    <property type="entry name" value="NUDIX_hydrolase_dom"/>
</dbReference>
<dbReference type="Proteomes" id="UP000288812">
    <property type="component" value="Unassembled WGS sequence"/>
</dbReference>
<dbReference type="InterPro" id="IPR015797">
    <property type="entry name" value="NUDIX_hydrolase-like_dom_sf"/>
</dbReference>
<evidence type="ECO:0000256" key="1">
    <source>
        <dbReference type="ARBA" id="ARBA00022801"/>
    </source>
</evidence>
<dbReference type="SUPFAM" id="SSF55811">
    <property type="entry name" value="Nudix"/>
    <property type="match status" value="1"/>
</dbReference>
<evidence type="ECO:0000313" key="3">
    <source>
        <dbReference type="EMBL" id="RVU55061.1"/>
    </source>
</evidence>